<evidence type="ECO:0000256" key="3">
    <source>
        <dbReference type="ARBA" id="ARBA00022989"/>
    </source>
</evidence>
<feature type="transmembrane region" description="Helical" evidence="5">
    <location>
        <begin position="21"/>
        <end position="42"/>
    </location>
</feature>
<keyword evidence="4 5" id="KW-0472">Membrane</keyword>
<evidence type="ECO:0000256" key="1">
    <source>
        <dbReference type="ARBA" id="ARBA00004370"/>
    </source>
</evidence>
<gene>
    <name evidence="6" type="ORF">SAMN05660648_00452</name>
</gene>
<dbReference type="OrthoDB" id="9801524at2"/>
<sequence length="88" mass="10110">MSAEKKRMDFKLPLFSSLTEPVLLMGAPPFMIVFNICVAGIFVLSFHFFWIIPLNIAIHAATIYVTKQDAEAFECLRSYMQQSRTYNV</sequence>
<evidence type="ECO:0000256" key="5">
    <source>
        <dbReference type="SAM" id="Phobius"/>
    </source>
</evidence>
<evidence type="ECO:0000313" key="7">
    <source>
        <dbReference type="Proteomes" id="UP000183469"/>
    </source>
</evidence>
<evidence type="ECO:0000313" key="6">
    <source>
        <dbReference type="EMBL" id="SDZ76637.1"/>
    </source>
</evidence>
<name>A0A1H3VPC4_SELRU</name>
<dbReference type="RefSeq" id="WP_074670551.1">
    <property type="nucleotide sequence ID" value="NZ_FNQG01000002.1"/>
</dbReference>
<keyword evidence="2 5" id="KW-0812">Transmembrane</keyword>
<proteinExistence type="predicted"/>
<protein>
    <submittedName>
        <fullName evidence="6">Type IV secretion system protein VirB3</fullName>
    </submittedName>
</protein>
<evidence type="ECO:0000256" key="2">
    <source>
        <dbReference type="ARBA" id="ARBA00022692"/>
    </source>
</evidence>
<dbReference type="EMBL" id="FNQG01000002">
    <property type="protein sequence ID" value="SDZ76637.1"/>
    <property type="molecule type" value="Genomic_DNA"/>
</dbReference>
<dbReference type="Proteomes" id="UP000183469">
    <property type="component" value="Unassembled WGS sequence"/>
</dbReference>
<dbReference type="AlphaFoldDB" id="A0A1H3VPC4"/>
<keyword evidence="3 5" id="KW-1133">Transmembrane helix</keyword>
<reference evidence="6 7" key="1">
    <citation type="submission" date="2016-10" db="EMBL/GenBank/DDBJ databases">
        <authorList>
            <person name="de Groot N.N."/>
        </authorList>
    </citation>
    <scope>NUCLEOTIDE SEQUENCE [LARGE SCALE GENOMIC DNA]</scope>
    <source>
        <strain evidence="6 7">DSM 2872</strain>
    </source>
</reference>
<dbReference type="GO" id="GO:0016020">
    <property type="term" value="C:membrane"/>
    <property type="evidence" value="ECO:0007669"/>
    <property type="project" value="UniProtKB-SubCell"/>
</dbReference>
<comment type="subcellular location">
    <subcellularLocation>
        <location evidence="1">Membrane</location>
    </subcellularLocation>
</comment>
<dbReference type="InterPro" id="IPR007792">
    <property type="entry name" value="T4SS_VirB3/TrbD/AvhB"/>
</dbReference>
<dbReference type="Pfam" id="PF05101">
    <property type="entry name" value="VirB3"/>
    <property type="match status" value="1"/>
</dbReference>
<evidence type="ECO:0000256" key="4">
    <source>
        <dbReference type="ARBA" id="ARBA00023136"/>
    </source>
</evidence>
<organism evidence="6 7">
    <name type="scientific">Selenomonas ruminantium</name>
    <dbReference type="NCBI Taxonomy" id="971"/>
    <lineage>
        <taxon>Bacteria</taxon>
        <taxon>Bacillati</taxon>
        <taxon>Bacillota</taxon>
        <taxon>Negativicutes</taxon>
        <taxon>Selenomonadales</taxon>
        <taxon>Selenomonadaceae</taxon>
        <taxon>Selenomonas</taxon>
    </lineage>
</organism>
<accession>A0A1H3VPC4</accession>